<comment type="catalytic activity">
    <reaction evidence="4">
        <text>uridine(516) in 16S rRNA = pseudouridine(516) in 16S rRNA</text>
        <dbReference type="Rhea" id="RHEA:38867"/>
        <dbReference type="Rhea" id="RHEA-COMP:10089"/>
        <dbReference type="Rhea" id="RHEA-COMP:10090"/>
        <dbReference type="ChEBI" id="CHEBI:65314"/>
        <dbReference type="ChEBI" id="CHEBI:65315"/>
        <dbReference type="EC" id="5.4.99.19"/>
    </reaction>
</comment>
<evidence type="ECO:0000313" key="10">
    <source>
        <dbReference type="Proteomes" id="UP000051213"/>
    </source>
</evidence>
<sequence>MRLDKYISNSTDFSRVEVKRMIKAGVVCLDEDPCTNPAIKITSDQLVSLDGAIISVAKDRYFMLNKPAGVVSVTKDHHNPTALSLIFEHRSEELQIAGRLDIDTTGLLLVTDDGKWNHRLTSPRSDCRKIYQVTLANPIGADYPEKLAAGVLLDSEKHRCLPAIMEQVDDHCLTLDIAEGKYHQVKRMFAALGNHVVKLHRSQVGEIVLDTTLAEGEYRPLTESEVACI</sequence>
<name>A0A0R2U887_9GAMM</name>
<dbReference type="GO" id="GO:0000455">
    <property type="term" value="P:enzyme-directed rRNA pseudouridine synthesis"/>
    <property type="evidence" value="ECO:0007669"/>
    <property type="project" value="UniProtKB-ARBA"/>
</dbReference>
<evidence type="ECO:0000259" key="8">
    <source>
        <dbReference type="SMART" id="SM00363"/>
    </source>
</evidence>
<dbReference type="InterPro" id="IPR002942">
    <property type="entry name" value="S4_RNA-bd"/>
</dbReference>
<evidence type="ECO:0000256" key="1">
    <source>
        <dbReference type="ARBA" id="ARBA00008348"/>
    </source>
</evidence>
<evidence type="ECO:0000256" key="3">
    <source>
        <dbReference type="ARBA" id="ARBA00023235"/>
    </source>
</evidence>
<dbReference type="Gene3D" id="3.10.290.10">
    <property type="entry name" value="RNA-binding S4 domain"/>
    <property type="match status" value="1"/>
</dbReference>
<evidence type="ECO:0000256" key="5">
    <source>
        <dbReference type="ARBA" id="ARBA00037590"/>
    </source>
</evidence>
<comment type="similarity">
    <text evidence="1 7">Belongs to the pseudouridine synthase RsuA family.</text>
</comment>
<dbReference type="Gene3D" id="3.30.70.1560">
    <property type="entry name" value="Alpha-L RNA-binding motif"/>
    <property type="match status" value="1"/>
</dbReference>
<dbReference type="InterPro" id="IPR036986">
    <property type="entry name" value="S4_RNA-bd_sf"/>
</dbReference>
<dbReference type="InterPro" id="IPR020103">
    <property type="entry name" value="PsdUridine_synth_cat_dom_sf"/>
</dbReference>
<dbReference type="InterPro" id="IPR020094">
    <property type="entry name" value="TruA/RsuA/RluB/E/F_N"/>
</dbReference>
<comment type="function">
    <text evidence="5">Responsible for synthesis of pseudouridine from uracil-516 in 16S ribosomal RNA.</text>
</comment>
<dbReference type="InterPro" id="IPR006145">
    <property type="entry name" value="PsdUridine_synth_RsuA/RluA"/>
</dbReference>
<dbReference type="PANTHER" id="PTHR47683:SF4">
    <property type="entry name" value="PSEUDOURIDINE SYNTHASE"/>
    <property type="match status" value="1"/>
</dbReference>
<dbReference type="Gene3D" id="3.30.70.580">
    <property type="entry name" value="Pseudouridine synthase I, catalytic domain, N-terminal subdomain"/>
    <property type="match status" value="1"/>
</dbReference>
<organism evidence="9 10">
    <name type="scientific">SAR92 bacterium BACL26 MAG-121220-bin70</name>
    <dbReference type="NCBI Taxonomy" id="1655626"/>
    <lineage>
        <taxon>Bacteria</taxon>
        <taxon>Pseudomonadati</taxon>
        <taxon>Pseudomonadota</taxon>
        <taxon>Gammaproteobacteria</taxon>
        <taxon>Cellvibrionales</taxon>
        <taxon>Porticoccaceae</taxon>
        <taxon>SAR92 clade</taxon>
    </lineage>
</organism>
<dbReference type="NCBIfam" id="TIGR00093">
    <property type="entry name" value="pseudouridine synthase"/>
    <property type="match status" value="1"/>
</dbReference>
<dbReference type="CDD" id="cd02553">
    <property type="entry name" value="PseudoU_synth_RsuA"/>
    <property type="match status" value="1"/>
</dbReference>
<dbReference type="InterPro" id="IPR000748">
    <property type="entry name" value="PsdUridine_synth_RsuA/RluB/E/F"/>
</dbReference>
<dbReference type="EC" id="5.4.99.-" evidence="7"/>
<evidence type="ECO:0000256" key="6">
    <source>
        <dbReference type="PROSITE-ProRule" id="PRU00182"/>
    </source>
</evidence>
<dbReference type="SMART" id="SM00363">
    <property type="entry name" value="S4"/>
    <property type="match status" value="1"/>
</dbReference>
<dbReference type="AlphaFoldDB" id="A0A0R2U887"/>
<dbReference type="InterPro" id="IPR042092">
    <property type="entry name" value="PsdUridine_s_RsuA/RluB/E/F_cat"/>
</dbReference>
<dbReference type="PANTHER" id="PTHR47683">
    <property type="entry name" value="PSEUDOURIDINE SYNTHASE FAMILY PROTEIN-RELATED"/>
    <property type="match status" value="1"/>
</dbReference>
<keyword evidence="3 7" id="KW-0413">Isomerase</keyword>
<evidence type="ECO:0000256" key="7">
    <source>
        <dbReference type="RuleBase" id="RU003887"/>
    </source>
</evidence>
<proteinExistence type="inferred from homology"/>
<accession>A0A0R2U887</accession>
<dbReference type="Pfam" id="PF00849">
    <property type="entry name" value="PseudoU_synth_2"/>
    <property type="match status" value="1"/>
</dbReference>
<dbReference type="InterPro" id="IPR018496">
    <property type="entry name" value="PsdUridine_synth_RsuA/RluB_CS"/>
</dbReference>
<dbReference type="PROSITE" id="PS01149">
    <property type="entry name" value="PSI_RSU"/>
    <property type="match status" value="1"/>
</dbReference>
<dbReference type="GO" id="GO:0160136">
    <property type="term" value="F:16S rRNA pseudouridine(516) synthase activity"/>
    <property type="evidence" value="ECO:0007669"/>
    <property type="project" value="UniProtKB-EC"/>
</dbReference>
<dbReference type="InterPro" id="IPR050343">
    <property type="entry name" value="RsuA_PseudoU_synthase"/>
</dbReference>
<dbReference type="PROSITE" id="PS50889">
    <property type="entry name" value="S4"/>
    <property type="match status" value="1"/>
</dbReference>
<comment type="caution">
    <text evidence="9">The sequence shown here is derived from an EMBL/GenBank/DDBJ whole genome shotgun (WGS) entry which is preliminary data.</text>
</comment>
<evidence type="ECO:0000256" key="2">
    <source>
        <dbReference type="ARBA" id="ARBA00022884"/>
    </source>
</evidence>
<evidence type="ECO:0000313" key="9">
    <source>
        <dbReference type="EMBL" id="KRO95740.1"/>
    </source>
</evidence>
<keyword evidence="2 6" id="KW-0694">RNA-binding</keyword>
<dbReference type="Proteomes" id="UP000051213">
    <property type="component" value="Unassembled WGS sequence"/>
</dbReference>
<protein>
    <recommendedName>
        <fullName evidence="7">Pseudouridine synthase</fullName>
        <ecNumber evidence="7">5.4.99.-</ecNumber>
    </recommendedName>
</protein>
<gene>
    <name evidence="9" type="ORF">ABS24_01115</name>
</gene>
<dbReference type="CDD" id="cd00165">
    <property type="entry name" value="S4"/>
    <property type="match status" value="1"/>
</dbReference>
<dbReference type="EMBL" id="LICA01000074">
    <property type="protein sequence ID" value="KRO95740.1"/>
    <property type="molecule type" value="Genomic_DNA"/>
</dbReference>
<dbReference type="SUPFAM" id="SSF55174">
    <property type="entry name" value="Alpha-L RNA-binding motif"/>
    <property type="match status" value="1"/>
</dbReference>
<reference evidence="9 10" key="1">
    <citation type="submission" date="2015-10" db="EMBL/GenBank/DDBJ databases">
        <title>Metagenome-Assembled Genomes uncover a global brackish microbiome.</title>
        <authorList>
            <person name="Hugerth L.W."/>
            <person name="Larsson J."/>
            <person name="Alneberg J."/>
            <person name="Lindh M.V."/>
            <person name="Legrand C."/>
            <person name="Pinhassi J."/>
            <person name="Andersson A.F."/>
        </authorList>
    </citation>
    <scope>NUCLEOTIDE SEQUENCE [LARGE SCALE GENOMIC DNA]</scope>
    <source>
        <strain evidence="9">BACL26 MAG-121220-bin70</strain>
    </source>
</reference>
<evidence type="ECO:0000256" key="4">
    <source>
        <dbReference type="ARBA" id="ARBA00036749"/>
    </source>
</evidence>
<dbReference type="GO" id="GO:0003723">
    <property type="term" value="F:RNA binding"/>
    <property type="evidence" value="ECO:0007669"/>
    <property type="project" value="UniProtKB-KW"/>
</dbReference>
<feature type="domain" description="RNA-binding S4" evidence="8">
    <location>
        <begin position="1"/>
        <end position="62"/>
    </location>
</feature>
<dbReference type="SUPFAM" id="SSF55120">
    <property type="entry name" value="Pseudouridine synthase"/>
    <property type="match status" value="1"/>
</dbReference>